<dbReference type="SUPFAM" id="SSF50494">
    <property type="entry name" value="Trypsin-like serine proteases"/>
    <property type="match status" value="1"/>
</dbReference>
<accession>A0AAC9JFR0</accession>
<reference evidence="2 3" key="1">
    <citation type="submission" date="2016-11" db="EMBL/GenBank/DDBJ databases">
        <title>Networking in microbes: conjugative elements and plasmids in the genus Alteromonas.</title>
        <authorList>
            <person name="Lopez-Perez M."/>
            <person name="Ramon-Marco N."/>
            <person name="Rodriguez-Valera F."/>
        </authorList>
    </citation>
    <scope>NUCLEOTIDE SEQUENCE [LARGE SCALE GENOMIC DNA]</scope>
    <source>
        <strain evidence="2 3">CP48</strain>
    </source>
</reference>
<dbReference type="Proteomes" id="UP000182101">
    <property type="component" value="Chromosome"/>
</dbReference>
<dbReference type="InterPro" id="IPR043504">
    <property type="entry name" value="Peptidase_S1_PA_chymotrypsin"/>
</dbReference>
<feature type="domain" description="ABC-three component systems C-terminal" evidence="1">
    <location>
        <begin position="191"/>
        <end position="413"/>
    </location>
</feature>
<gene>
    <name evidence="2" type="ORF">BM524_13215</name>
</gene>
<dbReference type="Pfam" id="PF20280">
    <property type="entry name" value="CTD4"/>
    <property type="match status" value="1"/>
</dbReference>
<dbReference type="Gene3D" id="2.40.10.10">
    <property type="entry name" value="Trypsin-like serine proteases"/>
    <property type="match status" value="1"/>
</dbReference>
<dbReference type="InterPro" id="IPR046916">
    <property type="entry name" value="ABC-3C_CTD4"/>
</dbReference>
<sequence>MTEALRKIAKQHAVKVAEGSGVLIQPATEDYSYILTAKHVVKETDFPELSSISVLDNSGNSITVQERYFHQEEDCDLAILKVEFQRGLELGYFYNEPTNGMPASIYGYPRIREPEQGALNEPSTYELILHDIRENEVLEFRNESQAIFEDIEGYSGCGIFYLSDKKNKVELVGIECRMAAVSSNDGHICGYKFNKFKEILQSHNLAEIKPPYLKSFKYHEANLFNSVELFNDDGIKCVKELAKYYFRKSQIYESSQINPESIIENFGFILLAYKQKNEDLFDNDSWSSFLEFLFIQFVIHFEKTGSEFVHEEFLANLFSDYRVIFDHEKLSYKHLWGRYIAHTSFEELKEAAKIIILSKGSKPPIARMPENLKKSPKNITEGSDNYNLIDRAIKNKAMNNPIFHWDALNEACIECNEEQFESLNLNDHKDQIEELVRNKYTKILDEG</sequence>
<evidence type="ECO:0000259" key="1">
    <source>
        <dbReference type="Pfam" id="PF20280"/>
    </source>
</evidence>
<proteinExistence type="predicted"/>
<dbReference type="AlphaFoldDB" id="A0AAC9JFR0"/>
<dbReference type="RefSeq" id="WP_071959729.1">
    <property type="nucleotide sequence ID" value="NZ_CP018024.1"/>
</dbReference>
<dbReference type="EMBL" id="CP018024">
    <property type="protein sequence ID" value="APD90682.1"/>
    <property type="molecule type" value="Genomic_DNA"/>
</dbReference>
<evidence type="ECO:0000313" key="3">
    <source>
        <dbReference type="Proteomes" id="UP000182101"/>
    </source>
</evidence>
<evidence type="ECO:0000313" key="2">
    <source>
        <dbReference type="EMBL" id="APD90682.1"/>
    </source>
</evidence>
<name>A0AAC9JFR0_9ALTE</name>
<protein>
    <recommendedName>
        <fullName evidence="1">ABC-three component systems C-terminal domain-containing protein</fullName>
    </recommendedName>
</protein>
<dbReference type="InterPro" id="IPR009003">
    <property type="entry name" value="Peptidase_S1_PA"/>
</dbReference>
<organism evidence="2 3">
    <name type="scientific">Alteromonas mediterranea</name>
    <dbReference type="NCBI Taxonomy" id="314275"/>
    <lineage>
        <taxon>Bacteria</taxon>
        <taxon>Pseudomonadati</taxon>
        <taxon>Pseudomonadota</taxon>
        <taxon>Gammaproteobacteria</taxon>
        <taxon>Alteromonadales</taxon>
        <taxon>Alteromonadaceae</taxon>
        <taxon>Alteromonas/Salinimonas group</taxon>
        <taxon>Alteromonas</taxon>
    </lineage>
</organism>